<evidence type="ECO:0000256" key="2">
    <source>
        <dbReference type="SAM" id="Phobius"/>
    </source>
</evidence>
<dbReference type="CDD" id="cd09106">
    <property type="entry name" value="PLDc_vPLD3_4_5_like_1"/>
    <property type="match status" value="1"/>
</dbReference>
<evidence type="ECO:0000259" key="3">
    <source>
        <dbReference type="PROSITE" id="PS50035"/>
    </source>
</evidence>
<protein>
    <submittedName>
        <fullName evidence="4">Phospholipase D3-like</fullName>
    </submittedName>
</protein>
<keyword evidence="2" id="KW-0472">Membrane</keyword>
<dbReference type="Pfam" id="PF13918">
    <property type="entry name" value="PLDc_3"/>
    <property type="match status" value="1"/>
</dbReference>
<dbReference type="InterPro" id="IPR050874">
    <property type="entry name" value="Diverse_PLD-related"/>
</dbReference>
<dbReference type="Gene3D" id="3.30.870.10">
    <property type="entry name" value="Endonuclease Chain A"/>
    <property type="match status" value="2"/>
</dbReference>
<dbReference type="CDD" id="cd09107">
    <property type="entry name" value="PLDc_vPLD3_4_5_like_2"/>
    <property type="match status" value="1"/>
</dbReference>
<dbReference type="AlphaFoldDB" id="A0A2P2I4Q2"/>
<dbReference type="PROSITE" id="PS50035">
    <property type="entry name" value="PLD"/>
    <property type="match status" value="2"/>
</dbReference>
<feature type="transmembrane region" description="Helical" evidence="2">
    <location>
        <begin position="37"/>
        <end position="59"/>
    </location>
</feature>
<evidence type="ECO:0000256" key="1">
    <source>
        <dbReference type="ARBA" id="ARBA00008664"/>
    </source>
</evidence>
<comment type="similarity">
    <text evidence="1">Belongs to the phospholipase D family.</text>
</comment>
<dbReference type="SUPFAM" id="SSF56024">
    <property type="entry name" value="Phospholipase D/nuclease"/>
    <property type="match status" value="2"/>
</dbReference>
<proteinExistence type="evidence at transcript level"/>
<feature type="domain" description="PLD phosphodiesterase" evidence="3">
    <location>
        <begin position="194"/>
        <end position="221"/>
    </location>
</feature>
<dbReference type="PANTHER" id="PTHR10185:SF17">
    <property type="entry name" value="GM01519P-RELATED"/>
    <property type="match status" value="1"/>
</dbReference>
<name>A0A2P2I4Q2_9CRUS</name>
<dbReference type="PANTHER" id="PTHR10185">
    <property type="entry name" value="PHOSPHOLIPASE D - RELATED"/>
    <property type="match status" value="1"/>
</dbReference>
<keyword evidence="2" id="KW-1133">Transmembrane helix</keyword>
<dbReference type="InterPro" id="IPR032803">
    <property type="entry name" value="PLDc_3"/>
</dbReference>
<evidence type="ECO:0000313" key="4">
    <source>
        <dbReference type="EMBL" id="LAB69007.1"/>
    </source>
</evidence>
<dbReference type="InterPro" id="IPR001736">
    <property type="entry name" value="PLipase_D/transphosphatidylase"/>
</dbReference>
<dbReference type="GO" id="GO:0003824">
    <property type="term" value="F:catalytic activity"/>
    <property type="evidence" value="ECO:0007669"/>
    <property type="project" value="InterPro"/>
</dbReference>
<dbReference type="SMART" id="SM00155">
    <property type="entry name" value="PLDc"/>
    <property type="match status" value="2"/>
</dbReference>
<reference evidence="4" key="1">
    <citation type="journal article" date="2018" name="Biosci. Biotechnol. Biochem.">
        <title>Polysaccharide hydrolase of the hadal zone amphipods Hirondellea gigas.</title>
        <authorList>
            <person name="Kobayashi H."/>
            <person name="Nagahama T."/>
            <person name="Arai W."/>
            <person name="Sasagawa Y."/>
            <person name="Umeda M."/>
            <person name="Hayashi T."/>
            <person name="Nikaido I."/>
            <person name="Watanabe H."/>
            <person name="Oguri K."/>
            <person name="Kitazato H."/>
            <person name="Fujioka K."/>
            <person name="Kido Y."/>
            <person name="Takami H."/>
        </authorList>
    </citation>
    <scope>NUCLEOTIDE SEQUENCE</scope>
    <source>
        <tissue evidence="4">Whole body</tissue>
    </source>
</reference>
<organism evidence="4">
    <name type="scientific">Hirondellea gigas</name>
    <dbReference type="NCBI Taxonomy" id="1518452"/>
    <lineage>
        <taxon>Eukaryota</taxon>
        <taxon>Metazoa</taxon>
        <taxon>Ecdysozoa</taxon>
        <taxon>Arthropoda</taxon>
        <taxon>Crustacea</taxon>
        <taxon>Multicrustacea</taxon>
        <taxon>Malacostraca</taxon>
        <taxon>Eumalacostraca</taxon>
        <taxon>Peracarida</taxon>
        <taxon>Amphipoda</taxon>
        <taxon>Amphilochidea</taxon>
        <taxon>Lysianassida</taxon>
        <taxon>Lysianassidira</taxon>
        <taxon>Lysianassoidea</taxon>
        <taxon>Lysianassidae</taxon>
        <taxon>Hirondellea</taxon>
    </lineage>
</organism>
<dbReference type="EMBL" id="IACF01003391">
    <property type="protein sequence ID" value="LAB69007.1"/>
    <property type="molecule type" value="mRNA"/>
</dbReference>
<keyword evidence="2" id="KW-0812">Transmembrane</keyword>
<accession>A0A2P2I4Q2</accession>
<sequence>MTGSKPPSVADIDPELLQPVKGKGCLATCQSSKGMTYLFLGAAAIVIAFLTAIIVVTLLNNPEDCSAPTDCSTVCRFELVESMPDNLTYPDNTPAFKSTYDAWSELLSEAQEKVDLAVFYWSLTSSDVKPGSHFPSASDGAAILQQLKDTGLKEGVKMRIAQNAATSSSPQLNSAMLSKAGAAEVRNVDIQRLVGGVLHTKLWLVDDDKMYIGSANMDFRSLTQVKELGVLISNCSCLVQDMRKIFEEYWSVGGSGRIPAAWPEQFSTKINLQNPLSISLNGITASSLVSSSPPPFTSHGRTDDVNAIVAAIADAKKTVDVAVMDYFPRTLYTHRSWFWPDLDNALRSAAVDGVRVRILASHWKHTRKDLVLWLQSLVDITMRYPRINIQAKLFVVPAYTDEQKEIPFSRVNHNKYMVTDRIAYIGTSNWSGDYFINTGGVGLIVNESLSHSSSPPDDLKSSLRTQLQSVFNRDWNSEYARPLFEFLPKKETADEV</sequence>
<feature type="domain" description="PLD phosphodiesterase" evidence="3">
    <location>
        <begin position="408"/>
        <end position="434"/>
    </location>
</feature>